<dbReference type="STRING" id="634994.GCWU000323_00903"/>
<dbReference type="AlphaFoldDB" id="C9MWI2"/>
<sequence>MKKEMKKLFKEMEKLNKSYVENDSGKNVYYYPYVYINQGTIIEK</sequence>
<protein>
    <submittedName>
        <fullName evidence="1">Uncharacterized protein</fullName>
    </submittedName>
</protein>
<comment type="caution">
    <text evidence="1">The sequence shown here is derived from an EMBL/GenBank/DDBJ whole genome shotgun (WGS) entry which is preliminary data.</text>
</comment>
<dbReference type="HOGENOM" id="CLU_3218123_0_0_0"/>
<dbReference type="Proteomes" id="UP000006233">
    <property type="component" value="Unassembled WGS sequence"/>
</dbReference>
<accession>C9MWI2</accession>
<name>C9MWI2_9FUSO</name>
<gene>
    <name evidence="1" type="ORF">GCWU000323_00903</name>
</gene>
<dbReference type="EMBL" id="ACVB02000008">
    <property type="protein sequence ID" value="EEX74848.1"/>
    <property type="molecule type" value="Genomic_DNA"/>
</dbReference>
<dbReference type="RefSeq" id="WP_006804240.1">
    <property type="nucleotide sequence ID" value="NZ_GG700632.1"/>
</dbReference>
<proteinExistence type="predicted"/>
<reference evidence="1 2" key="1">
    <citation type="submission" date="2009-09" db="EMBL/GenBank/DDBJ databases">
        <authorList>
            <person name="Weinstock G."/>
            <person name="Sodergren E."/>
            <person name="Clifton S."/>
            <person name="Fulton L."/>
            <person name="Fulton B."/>
            <person name="Courtney L."/>
            <person name="Fronick C."/>
            <person name="Harrison M."/>
            <person name="Strong C."/>
            <person name="Farmer C."/>
            <person name="Delahaunty K."/>
            <person name="Markovic C."/>
            <person name="Hall O."/>
            <person name="Minx P."/>
            <person name="Tomlinson C."/>
            <person name="Mitreva M."/>
            <person name="Nelson J."/>
            <person name="Hou S."/>
            <person name="Wollam A."/>
            <person name="Pepin K.H."/>
            <person name="Johnson M."/>
            <person name="Bhonagiri V."/>
            <person name="Nash W.E."/>
            <person name="Warren W."/>
            <person name="Chinwalla A."/>
            <person name="Mardis E.R."/>
            <person name="Wilson R.K."/>
        </authorList>
    </citation>
    <scope>NUCLEOTIDE SEQUENCE [LARGE SCALE GENOMIC DNA]</scope>
    <source>
        <strain evidence="1 2">F0254</strain>
    </source>
</reference>
<evidence type="ECO:0000313" key="2">
    <source>
        <dbReference type="Proteomes" id="UP000006233"/>
    </source>
</evidence>
<evidence type="ECO:0000313" key="1">
    <source>
        <dbReference type="EMBL" id="EEX74848.1"/>
    </source>
</evidence>
<organism evidence="1 2">
    <name type="scientific">Leptotrichia hofstadii F0254</name>
    <dbReference type="NCBI Taxonomy" id="634994"/>
    <lineage>
        <taxon>Bacteria</taxon>
        <taxon>Fusobacteriati</taxon>
        <taxon>Fusobacteriota</taxon>
        <taxon>Fusobacteriia</taxon>
        <taxon>Fusobacteriales</taxon>
        <taxon>Leptotrichiaceae</taxon>
        <taxon>Leptotrichia</taxon>
    </lineage>
</organism>